<dbReference type="EMBL" id="JAWCUA010000001">
    <property type="protein sequence ID" value="MDU0111515.1"/>
    <property type="molecule type" value="Genomic_DNA"/>
</dbReference>
<name>A0ABU3QWI7_9GAMM</name>
<dbReference type="Proteomes" id="UP001257914">
    <property type="component" value="Unassembled WGS sequence"/>
</dbReference>
<proteinExistence type="predicted"/>
<dbReference type="Pfam" id="PF11281">
    <property type="entry name" value="DUF3083"/>
    <property type="match status" value="1"/>
</dbReference>
<organism evidence="1 2">
    <name type="scientific">Psychrosphaera aquimarina</name>
    <dbReference type="NCBI Taxonomy" id="2044854"/>
    <lineage>
        <taxon>Bacteria</taxon>
        <taxon>Pseudomonadati</taxon>
        <taxon>Pseudomonadota</taxon>
        <taxon>Gammaproteobacteria</taxon>
        <taxon>Alteromonadales</taxon>
        <taxon>Pseudoalteromonadaceae</taxon>
        <taxon>Psychrosphaera</taxon>
    </lineage>
</organism>
<dbReference type="InterPro" id="IPR021433">
    <property type="entry name" value="DUF3083"/>
</dbReference>
<dbReference type="RefSeq" id="WP_216055548.1">
    <property type="nucleotide sequence ID" value="NZ_JAWCUA010000001.1"/>
</dbReference>
<reference evidence="1 2" key="1">
    <citation type="submission" date="2023-10" db="EMBL/GenBank/DDBJ databases">
        <title>Psychrosphaera aquimaarina strain SW33 isolated from seawater.</title>
        <authorList>
            <person name="Bayburt H."/>
            <person name="Kim J.M."/>
            <person name="Choi B.J."/>
            <person name="Jeon C.O."/>
        </authorList>
    </citation>
    <scope>NUCLEOTIDE SEQUENCE [LARGE SCALE GENOMIC DNA]</scope>
    <source>
        <strain evidence="1 2">KCTC 52743</strain>
    </source>
</reference>
<comment type="caution">
    <text evidence="1">The sequence shown here is derived from an EMBL/GenBank/DDBJ whole genome shotgun (WGS) entry which is preliminary data.</text>
</comment>
<keyword evidence="2" id="KW-1185">Reference proteome</keyword>
<evidence type="ECO:0000313" key="2">
    <source>
        <dbReference type="Proteomes" id="UP001257914"/>
    </source>
</evidence>
<gene>
    <name evidence="1" type="ORF">RT723_00475</name>
</gene>
<evidence type="ECO:0000313" key="1">
    <source>
        <dbReference type="EMBL" id="MDU0111515.1"/>
    </source>
</evidence>
<protein>
    <submittedName>
        <fullName evidence="1">DUF3083 family protein</fullName>
    </submittedName>
</protein>
<accession>A0ABU3QWI7</accession>
<sequence length="374" mass="43054">MRRATSIIRKHRAAEKVYVSSNSRDNQYILAEMPLTDKLLELVVGDVDLTSKSPYQKFYQKLSKIAFEVIEKHGIEHANFVANSRLVRVRYNDEQQVIHTAQQSFFFYSPKHNSTFKGYFDGSKRSNKVKFLFLATGDELRVHSAEFHKKIYAAVQEISERIGLEPGDLKLKDHQHLTFDIYAKEKGNKGTITHTFREISDRYTRQGHPIEGDHTTITYAVVNIPMARRLLKGVDIDYDNSLPFEGFYQNFEKVFKDAAIKHDVKHAAMIANGLSPIVRYDETEKAILNGELISLGFNPHKEEGSIVCQWEGDKLVDNIRLVFFAVNADETNNTYGKFANQVIDATKSLTEQLNWKKSKDEVVMRLHQHIVRKV</sequence>